<keyword evidence="8" id="KW-1185">Reference proteome</keyword>
<keyword evidence="4" id="KW-0862">Zinc</keyword>
<dbReference type="PROSITE" id="PS51134">
    <property type="entry name" value="ZF_TFIIB"/>
    <property type="match status" value="1"/>
</dbReference>
<dbReference type="GO" id="GO:0008270">
    <property type="term" value="F:zinc ion binding"/>
    <property type="evidence" value="ECO:0007669"/>
    <property type="project" value="UniProtKB-KW"/>
</dbReference>
<evidence type="ECO:0000256" key="2">
    <source>
        <dbReference type="ARBA" id="ARBA00023163"/>
    </source>
</evidence>
<protein>
    <recommendedName>
        <fullName evidence="3">General transcription factor TFIIB</fullName>
    </recommendedName>
</protein>
<organism evidence="7 8">
    <name type="scientific">Stephanodiscus triporus</name>
    <dbReference type="NCBI Taxonomy" id="2934178"/>
    <lineage>
        <taxon>Eukaryota</taxon>
        <taxon>Sar</taxon>
        <taxon>Stramenopiles</taxon>
        <taxon>Ochrophyta</taxon>
        <taxon>Bacillariophyta</taxon>
        <taxon>Coscinodiscophyceae</taxon>
        <taxon>Thalassiosirophycidae</taxon>
        <taxon>Stephanodiscales</taxon>
        <taxon>Stephanodiscaceae</taxon>
        <taxon>Stephanodiscus</taxon>
    </lineage>
</organism>
<dbReference type="Pfam" id="PF08271">
    <property type="entry name" value="Zn_Ribbon_TF"/>
    <property type="match status" value="1"/>
</dbReference>
<feature type="region of interest" description="Disordered" evidence="5">
    <location>
        <begin position="719"/>
        <end position="743"/>
    </location>
</feature>
<evidence type="ECO:0000259" key="6">
    <source>
        <dbReference type="PROSITE" id="PS51134"/>
    </source>
</evidence>
<feature type="region of interest" description="Disordered" evidence="5">
    <location>
        <begin position="639"/>
        <end position="658"/>
    </location>
</feature>
<evidence type="ECO:0000256" key="4">
    <source>
        <dbReference type="PROSITE-ProRule" id="PRU00469"/>
    </source>
</evidence>
<dbReference type="InterPro" id="IPR013137">
    <property type="entry name" value="Znf_TFIIB"/>
</dbReference>
<evidence type="ECO:0000256" key="3">
    <source>
        <dbReference type="ARBA" id="ARBA00031706"/>
    </source>
</evidence>
<keyword evidence="2" id="KW-0804">Transcription</keyword>
<evidence type="ECO:0000313" key="7">
    <source>
        <dbReference type="EMBL" id="KAL3784365.1"/>
    </source>
</evidence>
<dbReference type="Proteomes" id="UP001530315">
    <property type="component" value="Unassembled WGS sequence"/>
</dbReference>
<evidence type="ECO:0000256" key="5">
    <source>
        <dbReference type="SAM" id="MobiDB-lite"/>
    </source>
</evidence>
<dbReference type="PANTHER" id="PTHR11618:SF13">
    <property type="entry name" value="TRANSCRIPTION INITIATION FACTOR IIB"/>
    <property type="match status" value="1"/>
</dbReference>
<comment type="caution">
    <text evidence="7">The sequence shown here is derived from an EMBL/GenBank/DDBJ whole genome shotgun (WGS) entry which is preliminary data.</text>
</comment>
<feature type="compositionally biased region" description="Gly residues" evidence="5">
    <location>
        <begin position="722"/>
        <end position="731"/>
    </location>
</feature>
<sequence length="817" mass="86915">MSAATAAVNGVVNGFVPPAAIAPAAAVAVANAAAASAVVANKPIWNFDVAEVENWIRRLAPGVPNTGGMLFPGGSDAAVVGNALLSNLTRALSSASSHGHHRGGAGGEGGMPPHPKRPRVGPTGDAYRVLDPSFAIKIGDGGEHDDGGASSTSELGTGAILSRMTLGGLVNGLAGAEGGVVDTLTCIPLSDLTGGGDVVDEAAKKEERKRHLDEVVPTAGNLTVRELMRLARGLHRSIAARTEIDILATTPRRIADLLCPEITDAELRSVRRRVHDTVVLGLGTHSSAHAASLEDESSEIPVSAAARGHEIEQWKRCDACGNNDQATFVLDGKNGDVVCTNCGAVVSESIMHEGSQFRKFEGEEDRNHHGDSPNPLFSNSHNMATTLGGMSFQTGAGIGGYGSAGRGSIENILRNAHAYTEMNISQFGKEEKKTRIGYKDRQKKDAFYQVRQTQSCIKDLYIRAAAKSTISNLNYPQMAHAGDALGLHEAVVQRAKELFAGFRDDREMVQQFKGVIAACLCEAFDQLSRDGKQLLKKIAGESLDESTIINHARASRRNDLHSASLAGKGGLLLDTTVVSHGGVGGASMDEKSPNESLTGQPFETKSAAAWDLDDCKSWMIEATKSIARSWVESRQSSTAPVVAESKHGTHEPTMAIPKGTKDELEGSLVEHTLKICEYLELELKQKSDGKSKPTVGELRVNTPRVGDMGTLGIKWQHSYERGSGGKGGVGNSGRTISGIKPGEKSSRTAGQILLLLTAKRFGNIIGHQVAGAAFHKELKAVIGREDAKQRLERRDEATKARLKQMNRKPWLQKRVQL</sequence>
<keyword evidence="4" id="KW-0863">Zinc-finger</keyword>
<dbReference type="AlphaFoldDB" id="A0ABD3PDD6"/>
<dbReference type="InterPro" id="IPR000812">
    <property type="entry name" value="TFIIB"/>
</dbReference>
<evidence type="ECO:0000313" key="8">
    <source>
        <dbReference type="Proteomes" id="UP001530315"/>
    </source>
</evidence>
<keyword evidence="4" id="KW-0479">Metal-binding</keyword>
<keyword evidence="1" id="KW-0805">Transcription regulation</keyword>
<feature type="domain" description="TFIIB-type" evidence="6">
    <location>
        <begin position="312"/>
        <end position="347"/>
    </location>
</feature>
<dbReference type="PANTHER" id="PTHR11618">
    <property type="entry name" value="TRANSCRIPTION INITIATION FACTOR IIB-RELATED"/>
    <property type="match status" value="1"/>
</dbReference>
<reference evidence="7 8" key="1">
    <citation type="submission" date="2024-10" db="EMBL/GenBank/DDBJ databases">
        <title>Updated reference genomes for cyclostephanoid diatoms.</title>
        <authorList>
            <person name="Roberts W.R."/>
            <person name="Alverson A.J."/>
        </authorList>
    </citation>
    <scope>NUCLEOTIDE SEQUENCE [LARGE SCALE GENOMIC DNA]</scope>
    <source>
        <strain evidence="7 8">AJA276-08</strain>
    </source>
</reference>
<evidence type="ECO:0000256" key="1">
    <source>
        <dbReference type="ARBA" id="ARBA00023015"/>
    </source>
</evidence>
<dbReference type="Gene3D" id="1.10.472.170">
    <property type="match status" value="1"/>
</dbReference>
<dbReference type="SUPFAM" id="SSF57783">
    <property type="entry name" value="Zinc beta-ribbon"/>
    <property type="match status" value="1"/>
</dbReference>
<feature type="region of interest" description="Disordered" evidence="5">
    <location>
        <begin position="95"/>
        <end position="124"/>
    </location>
</feature>
<dbReference type="EMBL" id="JALLAZ020000931">
    <property type="protein sequence ID" value="KAL3784365.1"/>
    <property type="molecule type" value="Genomic_DNA"/>
</dbReference>
<name>A0ABD3PDD6_9STRA</name>
<gene>
    <name evidence="7" type="ORF">ACHAW5_005388</name>
</gene>
<proteinExistence type="predicted"/>
<accession>A0ABD3PDD6</accession>